<dbReference type="EMBL" id="JBJKFK010004569">
    <property type="protein sequence ID" value="KAL3308890.1"/>
    <property type="molecule type" value="Genomic_DNA"/>
</dbReference>
<organism evidence="1 2">
    <name type="scientific">Cichlidogyrus casuarinus</name>
    <dbReference type="NCBI Taxonomy" id="1844966"/>
    <lineage>
        <taxon>Eukaryota</taxon>
        <taxon>Metazoa</taxon>
        <taxon>Spiralia</taxon>
        <taxon>Lophotrochozoa</taxon>
        <taxon>Platyhelminthes</taxon>
        <taxon>Monogenea</taxon>
        <taxon>Monopisthocotylea</taxon>
        <taxon>Dactylogyridea</taxon>
        <taxon>Ancyrocephalidae</taxon>
        <taxon>Cichlidogyrus</taxon>
    </lineage>
</organism>
<sequence length="77" mass="9107">MEDFQESLDSLRAEMQKKRFFRLSLKDMNQSDNFLRVNYQRNISSFGLNHALNITGLLPGRSYQWCIQETCSNFNLP</sequence>
<proteinExistence type="predicted"/>
<name>A0ABD2PP00_9PLAT</name>
<comment type="caution">
    <text evidence="1">The sequence shown here is derived from an EMBL/GenBank/DDBJ whole genome shotgun (WGS) entry which is preliminary data.</text>
</comment>
<gene>
    <name evidence="1" type="ORF">Ciccas_012572</name>
</gene>
<dbReference type="Proteomes" id="UP001626550">
    <property type="component" value="Unassembled WGS sequence"/>
</dbReference>
<protein>
    <submittedName>
        <fullName evidence="1">Uncharacterized protein</fullName>
    </submittedName>
</protein>
<feature type="non-terminal residue" evidence="1">
    <location>
        <position position="77"/>
    </location>
</feature>
<dbReference type="AlphaFoldDB" id="A0ABD2PP00"/>
<evidence type="ECO:0000313" key="2">
    <source>
        <dbReference type="Proteomes" id="UP001626550"/>
    </source>
</evidence>
<keyword evidence="2" id="KW-1185">Reference proteome</keyword>
<evidence type="ECO:0000313" key="1">
    <source>
        <dbReference type="EMBL" id="KAL3308890.1"/>
    </source>
</evidence>
<accession>A0ABD2PP00</accession>
<reference evidence="1 2" key="1">
    <citation type="submission" date="2024-11" db="EMBL/GenBank/DDBJ databases">
        <title>Adaptive evolution of stress response genes in parasites aligns with host niche diversity.</title>
        <authorList>
            <person name="Hahn C."/>
            <person name="Resl P."/>
        </authorList>
    </citation>
    <scope>NUCLEOTIDE SEQUENCE [LARGE SCALE GENOMIC DNA]</scope>
    <source>
        <strain evidence="1">EGGRZ-B1_66</strain>
        <tissue evidence="1">Body</tissue>
    </source>
</reference>